<gene>
    <name evidence="2" type="ORF">RS130_19375</name>
</gene>
<evidence type="ECO:0000313" key="3">
    <source>
        <dbReference type="Proteomes" id="UP001247805"/>
    </source>
</evidence>
<keyword evidence="1" id="KW-0233">DNA recombination</keyword>
<protein>
    <recommendedName>
        <fullName evidence="4">Integrase</fullName>
    </recommendedName>
</protein>
<dbReference type="Proteomes" id="UP001247805">
    <property type="component" value="Unassembled WGS sequence"/>
</dbReference>
<evidence type="ECO:0000313" key="2">
    <source>
        <dbReference type="EMBL" id="MDU0355753.1"/>
    </source>
</evidence>
<keyword evidence="3" id="KW-1185">Reference proteome</keyword>
<dbReference type="Gene3D" id="1.10.443.10">
    <property type="entry name" value="Intergrase catalytic core"/>
    <property type="match status" value="1"/>
</dbReference>
<accession>A0ABU3T0H4</accession>
<evidence type="ECO:0008006" key="4">
    <source>
        <dbReference type="Google" id="ProtNLM"/>
    </source>
</evidence>
<dbReference type="SUPFAM" id="SSF56349">
    <property type="entry name" value="DNA breaking-rejoining enzymes"/>
    <property type="match status" value="1"/>
</dbReference>
<evidence type="ECO:0000256" key="1">
    <source>
        <dbReference type="ARBA" id="ARBA00023172"/>
    </source>
</evidence>
<organism evidence="2 3">
    <name type="scientific">Paraglaciecola aquimarina</name>
    <dbReference type="NCBI Taxonomy" id="1235557"/>
    <lineage>
        <taxon>Bacteria</taxon>
        <taxon>Pseudomonadati</taxon>
        <taxon>Pseudomonadota</taxon>
        <taxon>Gammaproteobacteria</taxon>
        <taxon>Alteromonadales</taxon>
        <taxon>Alteromonadaceae</taxon>
        <taxon>Paraglaciecola</taxon>
    </lineage>
</organism>
<reference evidence="2 3" key="1">
    <citation type="submission" date="2023-10" db="EMBL/GenBank/DDBJ databases">
        <title>Glaciecola aquimarina strain GGW-M5 nov., isolated from a coastal seawater.</title>
        <authorList>
            <person name="Bayburt H."/>
            <person name="Kim J.M."/>
            <person name="Choi B.J."/>
            <person name="Jeon C.O."/>
        </authorList>
    </citation>
    <scope>NUCLEOTIDE SEQUENCE [LARGE SCALE GENOMIC DNA]</scope>
    <source>
        <strain evidence="2 3">KCTC 32108</strain>
    </source>
</reference>
<dbReference type="InterPro" id="IPR013762">
    <property type="entry name" value="Integrase-like_cat_sf"/>
</dbReference>
<dbReference type="EMBL" id="JAWDIO010000002">
    <property type="protein sequence ID" value="MDU0355753.1"/>
    <property type="molecule type" value="Genomic_DNA"/>
</dbReference>
<sequence>MTNWSKTGDVSLSQIWDAVRSGLKAGETKTNLLALPIALVNNSDCQFNTQQLEAFRSFVTGLHMDKSGYIKALNLEELVAYHANVKSYGKDGKQKRYGGKDLRNPLKIKLKELASNGQIEEYCKALANKRRTKAATKDERTKWWSWTQELQTYPGREHINFSDLFSEWIIAIKYFDSSISSQGYSSGKNRIERGNLIILLDYLFLYLPWYQELNSHPEIIIPYSISDFKRWAFWSNEPLKVAQNKFVPPLTVKEFYKLRRGKQSLAGFINTCSHFFEYIILEHSDIESHFEVLVTPEFKNPINREYDKEGSGSRRKTDKVAFPRKVLPFVLSSFEEFEEVNYRIQQAILSGEMDGKKLSNSLTVNNGQIILSDWDEKFEIEIGETIIPIERIPCLFSLIELKDKDEVRIFAFNSTFRMLRAAMHIGSRVQSTQWLDINHFDKHNFSTTNYFSNLFVTVDKIYPMRQVQIPSYVFKTLIREKTFQLIQIPISPSTQAYEGNENDTSYPDGITPLFNNPSSNKPFNDSSYHLLWLSFLQFLNQEYNKYCRLDGRKEDCHAFVYIDSRREKGRREAPRNPKRIVTTYTDSNGNSYETEASEIIYRPVHTPHSMRNSFTTLRRGYLDSHILMEQQGWSDEGMVDHYANGEYIEDRLERLENADKSVRKGTTLKDFKKQVNILDGTSPIKPSLGNSAMQDAISSGADNAIKAQNLISISIPELGDYQGEDGIEIFRRSQTRTNMTVFDDCICPVGGICPKEVLELIKEERRCSICPIALFGIDNIPGLKAKARGLSDQTDKTRKVLKNAIKKEVSDDTLMKLNSQLINDNLEISACIFLVRILEENMKDKKIEGDYICRDPDMLKQAFKITFDKDSDIQCFLSRLIDAKIYPQFTSADFLNKVEMAARRMHNSSLNVDAVEVDHIDVVAGHIAAIMRKNNMTIEQLSKSNLLPQLKDI</sequence>
<name>A0ABU3T0H4_9ALTE</name>
<proteinExistence type="predicted"/>
<comment type="caution">
    <text evidence="2">The sequence shown here is derived from an EMBL/GenBank/DDBJ whole genome shotgun (WGS) entry which is preliminary data.</text>
</comment>
<dbReference type="InterPro" id="IPR011010">
    <property type="entry name" value="DNA_brk_join_enz"/>
</dbReference>
<dbReference type="RefSeq" id="WP_316027276.1">
    <property type="nucleotide sequence ID" value="NZ_JAWDIO010000002.1"/>
</dbReference>